<dbReference type="AlphaFoldDB" id="A0A7L2LW13"/>
<proteinExistence type="predicted"/>
<dbReference type="InterPro" id="IPR010661">
    <property type="entry name" value="RVT_thumb"/>
</dbReference>
<feature type="non-terminal residue" evidence="8">
    <location>
        <position position="302"/>
    </location>
</feature>
<feature type="domain" description="RNase H type-1" evidence="7">
    <location>
        <begin position="242"/>
        <end position="302"/>
    </location>
</feature>
<dbReference type="Pfam" id="PF06817">
    <property type="entry name" value="RVT_thumb"/>
    <property type="match status" value="1"/>
</dbReference>
<dbReference type="InterPro" id="IPR036397">
    <property type="entry name" value="RNaseH_sf"/>
</dbReference>
<accession>A0A7L2LW13</accession>
<keyword evidence="5" id="KW-0378">Hydrolase</keyword>
<evidence type="ECO:0000256" key="1">
    <source>
        <dbReference type="ARBA" id="ARBA00022679"/>
    </source>
</evidence>
<name>A0A7L2LW13_9SYLV</name>
<gene>
    <name evidence="8" type="primary">Ervk8</name>
    <name evidence="8" type="ORF">HIPICT_R02461</name>
</gene>
<dbReference type="InterPro" id="IPR043128">
    <property type="entry name" value="Rev_trsase/Diguanyl_cyclase"/>
</dbReference>
<dbReference type="GO" id="GO:0004523">
    <property type="term" value="F:RNA-DNA hybrid ribonuclease activity"/>
    <property type="evidence" value="ECO:0007669"/>
    <property type="project" value="InterPro"/>
</dbReference>
<evidence type="ECO:0000256" key="4">
    <source>
        <dbReference type="ARBA" id="ARBA00022759"/>
    </source>
</evidence>
<organism evidence="8 9">
    <name type="scientific">Hippolais icterina</name>
    <name type="common">icterine warbler</name>
    <dbReference type="NCBI Taxonomy" id="68497"/>
    <lineage>
        <taxon>Eukaryota</taxon>
        <taxon>Metazoa</taxon>
        <taxon>Chordata</taxon>
        <taxon>Craniata</taxon>
        <taxon>Vertebrata</taxon>
        <taxon>Euteleostomi</taxon>
        <taxon>Archelosauria</taxon>
        <taxon>Archosauria</taxon>
        <taxon>Dinosauria</taxon>
        <taxon>Saurischia</taxon>
        <taxon>Theropoda</taxon>
        <taxon>Coelurosauria</taxon>
        <taxon>Aves</taxon>
        <taxon>Neognathae</taxon>
        <taxon>Neoaves</taxon>
        <taxon>Telluraves</taxon>
        <taxon>Australaves</taxon>
        <taxon>Passeriformes</taxon>
        <taxon>Sylvioidea</taxon>
        <taxon>Sylviidae</taxon>
        <taxon>Acrocephalinae</taxon>
        <taxon>Hippolais</taxon>
    </lineage>
</organism>
<dbReference type="Proteomes" id="UP000527178">
    <property type="component" value="Unassembled WGS sequence"/>
</dbReference>
<dbReference type="Gene3D" id="3.30.420.10">
    <property type="entry name" value="Ribonuclease H-like superfamily/Ribonuclease H"/>
    <property type="match status" value="1"/>
</dbReference>
<dbReference type="InterPro" id="IPR043502">
    <property type="entry name" value="DNA/RNA_pol_sf"/>
</dbReference>
<evidence type="ECO:0000256" key="6">
    <source>
        <dbReference type="ARBA" id="ARBA00022918"/>
    </source>
</evidence>
<keyword evidence="3" id="KW-0540">Nuclease</keyword>
<dbReference type="PANTHER" id="PTHR41694:SF3">
    <property type="entry name" value="RNA-DIRECTED DNA POLYMERASE-RELATED"/>
    <property type="match status" value="1"/>
</dbReference>
<feature type="non-terminal residue" evidence="8">
    <location>
        <position position="1"/>
    </location>
</feature>
<keyword evidence="6" id="KW-0695">RNA-directed DNA polymerase</keyword>
<evidence type="ECO:0000313" key="8">
    <source>
        <dbReference type="EMBL" id="NXR51442.1"/>
    </source>
</evidence>
<evidence type="ECO:0000313" key="9">
    <source>
        <dbReference type="Proteomes" id="UP000527178"/>
    </source>
</evidence>
<keyword evidence="9" id="KW-1185">Reference proteome</keyword>
<dbReference type="PANTHER" id="PTHR41694">
    <property type="entry name" value="ENDOGENOUS RETROVIRUS GROUP K MEMBER POL PROTEIN"/>
    <property type="match status" value="1"/>
</dbReference>
<evidence type="ECO:0000259" key="7">
    <source>
        <dbReference type="PROSITE" id="PS50879"/>
    </source>
</evidence>
<comment type="caution">
    <text evidence="8">The sequence shown here is derived from an EMBL/GenBank/DDBJ whole genome shotgun (WGS) entry which is preliminary data.</text>
</comment>
<dbReference type="GO" id="GO:0003964">
    <property type="term" value="F:RNA-directed DNA polymerase activity"/>
    <property type="evidence" value="ECO:0007669"/>
    <property type="project" value="UniProtKB-KW"/>
</dbReference>
<dbReference type="EMBL" id="VWYN01017028">
    <property type="protein sequence ID" value="NXR51442.1"/>
    <property type="molecule type" value="Genomic_DNA"/>
</dbReference>
<keyword evidence="2" id="KW-0548">Nucleotidyltransferase</keyword>
<keyword evidence="1" id="KW-0808">Transferase</keyword>
<dbReference type="Gene3D" id="3.30.70.270">
    <property type="match status" value="1"/>
</dbReference>
<reference evidence="8 9" key="1">
    <citation type="submission" date="2019-09" db="EMBL/GenBank/DDBJ databases">
        <title>Bird 10,000 Genomes (B10K) Project - Family phase.</title>
        <authorList>
            <person name="Zhang G."/>
        </authorList>
    </citation>
    <scope>NUCLEOTIDE SEQUENCE [LARGE SCALE GENOMIC DNA]</scope>
    <source>
        <strain evidence="8">B10K-DU-002-18</strain>
        <tissue evidence="8">Muscle</tissue>
    </source>
</reference>
<evidence type="ECO:0000256" key="5">
    <source>
        <dbReference type="ARBA" id="ARBA00022801"/>
    </source>
</evidence>
<evidence type="ECO:0000256" key="3">
    <source>
        <dbReference type="ARBA" id="ARBA00022722"/>
    </source>
</evidence>
<dbReference type="GO" id="GO:0035613">
    <property type="term" value="F:RNA stem-loop binding"/>
    <property type="evidence" value="ECO:0007669"/>
    <property type="project" value="TreeGrafter"/>
</dbReference>
<dbReference type="InterPro" id="IPR002156">
    <property type="entry name" value="RNaseH_domain"/>
</dbReference>
<protein>
    <submittedName>
        <fullName evidence="8">POK8 protein</fullName>
    </submittedName>
</protein>
<sequence length="302" mass="34239">FGFEIREDKVQLSCSWTYLGFWLHEQTIVPQQLITKDNPKTLHNLQQLCGSICWVHPLLGITTQDLAPLFNLLRGSNNLTPPRTIMPEAQESIVKVQEALSSQQAHQFEPSPPFLFAILGKTPHLYALLFQWDSSLKDPLLILEWVFLPNQQTKPITTPQELMASLIHRGRTRLHSFAGCDFTCIYMPLATTEELEHLLQNNERLQFALDSFPGKISIHLPGHKFFISTFNLVPKFRLSKTPLKAVTVFTDGSGSSHKSVMTQKWESDIQVVEGSPQIAELAAIMRAFVKFQQLFNLVTDSA</sequence>
<evidence type="ECO:0000256" key="2">
    <source>
        <dbReference type="ARBA" id="ARBA00022695"/>
    </source>
</evidence>
<dbReference type="SUPFAM" id="SSF56672">
    <property type="entry name" value="DNA/RNA polymerases"/>
    <property type="match status" value="1"/>
</dbReference>
<dbReference type="PROSITE" id="PS50879">
    <property type="entry name" value="RNASE_H_1"/>
    <property type="match status" value="1"/>
</dbReference>
<keyword evidence="4" id="KW-0255">Endonuclease</keyword>